<feature type="domain" description="NAD-dependent epimerase/dehydratase" evidence="1">
    <location>
        <begin position="8"/>
        <end position="210"/>
    </location>
</feature>
<protein>
    <recommendedName>
        <fullName evidence="1">NAD-dependent epimerase/dehydratase domain-containing protein</fullName>
    </recommendedName>
</protein>
<accession>A0ABR4IZN9</accession>
<reference evidence="2 3" key="1">
    <citation type="submission" date="2024-07" db="EMBL/GenBank/DDBJ databases">
        <title>Section-level genome sequencing and comparative genomics of Aspergillus sections Usti and Cavernicolus.</title>
        <authorList>
            <consortium name="Lawrence Berkeley National Laboratory"/>
            <person name="Nybo J.L."/>
            <person name="Vesth T.C."/>
            <person name="Theobald S."/>
            <person name="Frisvad J.C."/>
            <person name="Larsen T.O."/>
            <person name="Kjaerboelling I."/>
            <person name="Rothschild-Mancinelli K."/>
            <person name="Lyhne E.K."/>
            <person name="Kogle M.E."/>
            <person name="Barry K."/>
            <person name="Clum A."/>
            <person name="Na H."/>
            <person name="Ledsgaard L."/>
            <person name="Lin J."/>
            <person name="Lipzen A."/>
            <person name="Kuo A."/>
            <person name="Riley R."/>
            <person name="Mondo S."/>
            <person name="Labutti K."/>
            <person name="Haridas S."/>
            <person name="Pangalinan J."/>
            <person name="Salamov A.A."/>
            <person name="Simmons B.A."/>
            <person name="Magnuson J.K."/>
            <person name="Chen J."/>
            <person name="Drula E."/>
            <person name="Henrissat B."/>
            <person name="Wiebenga A."/>
            <person name="Lubbers R.J."/>
            <person name="Gomes A.C."/>
            <person name="Makela M.R."/>
            <person name="Stajich J."/>
            <person name="Grigoriev I.V."/>
            <person name="Mortensen U.H."/>
            <person name="De Vries R.P."/>
            <person name="Baker S.E."/>
            <person name="Andersen M.R."/>
        </authorList>
    </citation>
    <scope>NUCLEOTIDE SEQUENCE [LARGE SCALE GENOMIC DNA]</scope>
    <source>
        <strain evidence="2 3">CBS 123904</strain>
    </source>
</reference>
<name>A0ABR4IZN9_9EURO</name>
<gene>
    <name evidence="2" type="ORF">BJY01DRAFT_101457</name>
</gene>
<evidence type="ECO:0000313" key="3">
    <source>
        <dbReference type="Proteomes" id="UP001610446"/>
    </source>
</evidence>
<dbReference type="SUPFAM" id="SSF51735">
    <property type="entry name" value="NAD(P)-binding Rossmann-fold domains"/>
    <property type="match status" value="1"/>
</dbReference>
<dbReference type="Gene3D" id="3.40.50.720">
    <property type="entry name" value="NAD(P)-binding Rossmann-like Domain"/>
    <property type="match status" value="1"/>
</dbReference>
<dbReference type="PANTHER" id="PTHR43103">
    <property type="entry name" value="NUCLEOSIDE-DIPHOSPHATE-SUGAR EPIMERASE"/>
    <property type="match status" value="1"/>
</dbReference>
<organism evidence="2 3">
    <name type="scientific">Aspergillus pseudoustus</name>
    <dbReference type="NCBI Taxonomy" id="1810923"/>
    <lineage>
        <taxon>Eukaryota</taxon>
        <taxon>Fungi</taxon>
        <taxon>Dikarya</taxon>
        <taxon>Ascomycota</taxon>
        <taxon>Pezizomycotina</taxon>
        <taxon>Eurotiomycetes</taxon>
        <taxon>Eurotiomycetidae</taxon>
        <taxon>Eurotiales</taxon>
        <taxon>Aspergillaceae</taxon>
        <taxon>Aspergillus</taxon>
        <taxon>Aspergillus subgen. Nidulantes</taxon>
    </lineage>
</organism>
<dbReference type="Pfam" id="PF01370">
    <property type="entry name" value="Epimerase"/>
    <property type="match status" value="1"/>
</dbReference>
<comment type="caution">
    <text evidence="2">The sequence shown here is derived from an EMBL/GenBank/DDBJ whole genome shotgun (WGS) entry which is preliminary data.</text>
</comment>
<evidence type="ECO:0000313" key="2">
    <source>
        <dbReference type="EMBL" id="KAL2832332.1"/>
    </source>
</evidence>
<dbReference type="Proteomes" id="UP001610446">
    <property type="component" value="Unassembled WGS sequence"/>
</dbReference>
<sequence>MASPAKRIIVTGGSGQVGQHVIATLLSHGHDVLNLDIAPLPPSLSSKVHTLRTDLTDSGQVHSALTSRFHPACPFDPATEPLNQIPDAVIHLAGYPRGMIVPDGEMYRVNTLASYNVIEAACRLGVKKILVASTVCVYGPPYAEGDMDLPCFPVDEEVDTNPMDVYAISKVCVEKTARGFARRFASFGVDIYVFRIAAVIPPGEYERFFTSWRADPRDHKAVGWSYTDAQDFGKMCHLAVLKDGLGFQIFNATNDDITVETRGSTATAFLKQASPSVPFTREMGETEAPLTNRKVKELLGFQQDHSWRMYVA</sequence>
<dbReference type="CDD" id="cd08946">
    <property type="entry name" value="SDR_e"/>
    <property type="match status" value="1"/>
</dbReference>
<evidence type="ECO:0000259" key="1">
    <source>
        <dbReference type="Pfam" id="PF01370"/>
    </source>
</evidence>
<dbReference type="InterPro" id="IPR036291">
    <property type="entry name" value="NAD(P)-bd_dom_sf"/>
</dbReference>
<keyword evidence="3" id="KW-1185">Reference proteome</keyword>
<dbReference type="InterPro" id="IPR001509">
    <property type="entry name" value="Epimerase_deHydtase"/>
</dbReference>
<proteinExistence type="predicted"/>
<dbReference type="PANTHER" id="PTHR43103:SF6">
    <property type="entry name" value="PUTATIVE-RELATED"/>
    <property type="match status" value="1"/>
</dbReference>
<dbReference type="EMBL" id="JBFXLU010000262">
    <property type="protein sequence ID" value="KAL2832332.1"/>
    <property type="molecule type" value="Genomic_DNA"/>
</dbReference>